<proteinExistence type="predicted"/>
<dbReference type="OrthoDB" id="5958465at2"/>
<comment type="caution">
    <text evidence="1">The sequence shown here is derived from an EMBL/GenBank/DDBJ whole genome shotgun (WGS) entry which is preliminary data.</text>
</comment>
<evidence type="ECO:0000313" key="2">
    <source>
        <dbReference type="Proteomes" id="UP000237839"/>
    </source>
</evidence>
<protein>
    <submittedName>
        <fullName evidence="1">Uncharacterized protein</fullName>
    </submittedName>
</protein>
<gene>
    <name evidence="1" type="ORF">S2091_2475</name>
</gene>
<dbReference type="RefSeq" id="WP_105532241.1">
    <property type="nucleotide sequence ID" value="NZ_PUGF01000011.1"/>
</dbReference>
<dbReference type="Proteomes" id="UP000237839">
    <property type="component" value="Unassembled WGS sequence"/>
</dbReference>
<organism evidence="1 2">
    <name type="scientific">Solimicrobium silvestre</name>
    <dbReference type="NCBI Taxonomy" id="2099400"/>
    <lineage>
        <taxon>Bacteria</taxon>
        <taxon>Pseudomonadati</taxon>
        <taxon>Pseudomonadota</taxon>
        <taxon>Betaproteobacteria</taxon>
        <taxon>Burkholderiales</taxon>
        <taxon>Oxalobacteraceae</taxon>
        <taxon>Solimicrobium</taxon>
    </lineage>
</organism>
<sequence>MITKETTPVQWAMFMYELEDAKEHLSNLISDINNDPEYDESALRVDLGHIYSHLNRAWYQHKTELDTANQVEFEKASQFPCDLKPT</sequence>
<accession>A0A2S9GYE5</accession>
<name>A0A2S9GYE5_9BURK</name>
<keyword evidence="2" id="KW-1185">Reference proteome</keyword>
<evidence type="ECO:0000313" key="1">
    <source>
        <dbReference type="EMBL" id="PRC92745.1"/>
    </source>
</evidence>
<dbReference type="EMBL" id="PUGF01000011">
    <property type="protein sequence ID" value="PRC92745.1"/>
    <property type="molecule type" value="Genomic_DNA"/>
</dbReference>
<reference evidence="1 2" key="1">
    <citation type="submission" date="2018-02" db="EMBL/GenBank/DDBJ databases">
        <title>Solimicrobium silvestre gen. nov., sp. nov., isolated from alpine forest soil.</title>
        <authorList>
            <person name="Margesin R."/>
            <person name="Albuquerque L."/>
            <person name="Zhang D.-C."/>
            <person name="Froufe H.J.C."/>
            <person name="Severino R."/>
            <person name="Roxo I."/>
            <person name="Egas C."/>
            <person name="Da Costa M.S."/>
        </authorList>
    </citation>
    <scope>NUCLEOTIDE SEQUENCE [LARGE SCALE GENOMIC DNA]</scope>
    <source>
        <strain evidence="1 2">S20-91</strain>
    </source>
</reference>
<dbReference type="AlphaFoldDB" id="A0A2S9GYE5"/>